<evidence type="ECO:0000256" key="2">
    <source>
        <dbReference type="SAM" id="MobiDB-lite"/>
    </source>
</evidence>
<dbReference type="GO" id="GO:0003700">
    <property type="term" value="F:DNA-binding transcription factor activity"/>
    <property type="evidence" value="ECO:0007669"/>
    <property type="project" value="TreeGrafter"/>
</dbReference>
<keyword evidence="1 3" id="KW-0238">DNA-binding</keyword>
<dbReference type="PANTHER" id="PTHR30055">
    <property type="entry name" value="HTH-TYPE TRANSCRIPTIONAL REGULATOR RUTR"/>
    <property type="match status" value="1"/>
</dbReference>
<dbReference type="EMBL" id="FNCF01000002">
    <property type="protein sequence ID" value="SDF93802.1"/>
    <property type="molecule type" value="Genomic_DNA"/>
</dbReference>
<dbReference type="AlphaFoldDB" id="A0A1G7Q5H6"/>
<protein>
    <submittedName>
        <fullName evidence="3">DNA-binding transcriptional regulator, AcrR family</fullName>
    </submittedName>
</protein>
<dbReference type="Proteomes" id="UP000198863">
    <property type="component" value="Unassembled WGS sequence"/>
</dbReference>
<gene>
    <name evidence="3" type="ORF">SAMN05660324_1363</name>
</gene>
<keyword evidence="4" id="KW-1185">Reference proteome</keyword>
<sequence>MTTQQTMFGLGNAPRAHRSDEPVPPGDAAPTGRRRTGRPRDPQATGRIIAATQDVLASDGCSVTVEAITVRGGVGKATIYRRWPHVPDLMVDAVTATDPFAAAPAPDGDTRTQLLAVLGQLAHPLSPHECTAVVALHHAAWDERLRQAAEDVLLNPLRDRVAAACRSGSTPEPPAERVEALLTVVEALWVRRWSTRSVQDPAQVELLVDDVLLPLLRP</sequence>
<dbReference type="Gene3D" id="1.10.357.10">
    <property type="entry name" value="Tetracycline Repressor, domain 2"/>
    <property type="match status" value="1"/>
</dbReference>
<evidence type="ECO:0000256" key="1">
    <source>
        <dbReference type="ARBA" id="ARBA00023125"/>
    </source>
</evidence>
<proteinExistence type="predicted"/>
<name>A0A1G7Q5H6_9ACTN</name>
<dbReference type="PANTHER" id="PTHR30055:SF230">
    <property type="entry name" value="TRANSCRIPTIONAL REGULATORY PROTEIN (PROBABLY TETR-FAMILY)-RELATED"/>
    <property type="match status" value="1"/>
</dbReference>
<feature type="region of interest" description="Disordered" evidence="2">
    <location>
        <begin position="1"/>
        <end position="45"/>
    </location>
</feature>
<dbReference type="OrthoDB" id="9796019at2"/>
<dbReference type="GO" id="GO:0000976">
    <property type="term" value="F:transcription cis-regulatory region binding"/>
    <property type="evidence" value="ECO:0007669"/>
    <property type="project" value="TreeGrafter"/>
</dbReference>
<reference evidence="4" key="1">
    <citation type="submission" date="2016-10" db="EMBL/GenBank/DDBJ databases">
        <authorList>
            <person name="Varghese N."/>
            <person name="Submissions S."/>
        </authorList>
    </citation>
    <scope>NUCLEOTIDE SEQUENCE [LARGE SCALE GENOMIC DNA]</scope>
    <source>
        <strain evidence="4">DSM 44526</strain>
    </source>
</reference>
<evidence type="ECO:0000313" key="3">
    <source>
        <dbReference type="EMBL" id="SDF93802.1"/>
    </source>
</evidence>
<dbReference type="RefSeq" id="WP_091060468.1">
    <property type="nucleotide sequence ID" value="NZ_FNCF01000002.1"/>
</dbReference>
<accession>A0A1G7Q5H6</accession>
<dbReference type="SUPFAM" id="SSF46689">
    <property type="entry name" value="Homeodomain-like"/>
    <property type="match status" value="1"/>
</dbReference>
<dbReference type="InterPro" id="IPR009057">
    <property type="entry name" value="Homeodomain-like_sf"/>
</dbReference>
<evidence type="ECO:0000313" key="4">
    <source>
        <dbReference type="Proteomes" id="UP000198863"/>
    </source>
</evidence>
<organism evidence="3 4">
    <name type="scientific">Klenkia brasiliensis</name>
    <dbReference type="NCBI Taxonomy" id="333142"/>
    <lineage>
        <taxon>Bacteria</taxon>
        <taxon>Bacillati</taxon>
        <taxon>Actinomycetota</taxon>
        <taxon>Actinomycetes</taxon>
        <taxon>Geodermatophilales</taxon>
        <taxon>Geodermatophilaceae</taxon>
        <taxon>Klenkia</taxon>
    </lineage>
</organism>
<dbReference type="InterPro" id="IPR050109">
    <property type="entry name" value="HTH-type_TetR-like_transc_reg"/>
</dbReference>